<feature type="compositionally biased region" description="Polar residues" evidence="2">
    <location>
        <begin position="217"/>
        <end position="229"/>
    </location>
</feature>
<feature type="region of interest" description="Disordered" evidence="2">
    <location>
        <begin position="128"/>
        <end position="306"/>
    </location>
</feature>
<dbReference type="Proteomes" id="UP001152803">
    <property type="component" value="Unassembled WGS sequence"/>
</dbReference>
<dbReference type="InterPro" id="IPR043443">
    <property type="entry name" value="FYB1/2-like"/>
</dbReference>
<dbReference type="EMBL" id="JAFJMO010000004">
    <property type="protein sequence ID" value="KAJ8278994.1"/>
    <property type="molecule type" value="Genomic_DNA"/>
</dbReference>
<proteinExistence type="predicted"/>
<dbReference type="SUPFAM" id="SSF50044">
    <property type="entry name" value="SH3-domain"/>
    <property type="match status" value="1"/>
</dbReference>
<keyword evidence="5" id="KW-1185">Reference proteome</keyword>
<evidence type="ECO:0000259" key="3">
    <source>
        <dbReference type="Pfam" id="PF14603"/>
    </source>
</evidence>
<feature type="region of interest" description="Disordered" evidence="2">
    <location>
        <begin position="857"/>
        <end position="878"/>
    </location>
</feature>
<dbReference type="AlphaFoldDB" id="A0A9Q1DRE6"/>
<dbReference type="InterPro" id="IPR029294">
    <property type="entry name" value="hSH3"/>
</dbReference>
<gene>
    <name evidence="4" type="ORF">COCON_G00060600</name>
</gene>
<evidence type="ECO:0000313" key="5">
    <source>
        <dbReference type="Proteomes" id="UP001152803"/>
    </source>
</evidence>
<feature type="compositionally biased region" description="Basic and acidic residues" evidence="2">
    <location>
        <begin position="733"/>
        <end position="774"/>
    </location>
</feature>
<feature type="compositionally biased region" description="Polar residues" evidence="2">
    <location>
        <begin position="160"/>
        <end position="181"/>
    </location>
</feature>
<name>A0A9Q1DRE6_CONCO</name>
<sequence length="1019" mass="110010">MEQEGSLDFKALRAKFQEEAALRQMKNKPAIPEKPKLIPPPGARVSLLSSINVAVENKNPVIPRVVFKDAKTGSEAKRPLPVVPTKPPVRDSNFNMEMLDHQQKKEGDVVKQAFKDRKLPLVLPALPVVTKSNPAPPPKSVQPKKKGFLAFKKFSKSGKESTQINTGPSNTSEGPSNTSEDLANASEGPVNINEGPANAIESAVNTNEGPANAIESAVNTNEGPANASESPVIIDEGPINTAESPVIHSESPVNISEGPIDTSESLANDSESLAITSEGPTSISESPVETSEDPTNTILGPTSISENLPSISEGSLNITDIPLIIDGVLIPPPLGADEIDGVLIPPPMGAEEIDDKAPKLDNENVPHEVDLCSEPQSLSIEMQDPPPSGDERADEVSTGSRTPPCDQRVLNALENAKRKFSPFNSLQQARPKSASPVNGDQSGEVTPSRLCPELPPIDYEDLIGRVPSAASVSPDNKRDGSSPREPSSSLEGSVEQGMEEIIPPPRQFLPDLESLGPPPEKPARPPSVDLGPYQATAPEAYVENALDTPALPDQAFSVPEFDTPECEPVELPVEVPQLEAPEVPDFETSDFDAQHLLTDEVGAVEYGEPEALDPGALNGGALDLGPPESEDVNLGDPDFGSQENETPEAEAPGTTVTDSPDSPICKESEPQPGVQQDEGHYESCDNVYEDVEAANKKKGQNGRKRKGPPKNPYADAQPVSEESHRSSWFFNPRNERKVSPEAHDDKELKKKEKQRLEKEKKEQKEREKKENEMKKKFKITGQEDAMYEAKVILPSKGRKNDLPVKTGDIISIIRTTDCPKGKWLARDSTSKYGYISVKSVELDIKEMLELGKKAQAAGRSTATEAETVSTGSRSSNHYPLSACSFTDDSEEWTCDDDDTLSPTENMGNGQTAPMVDMLSDHTDLQHTVDDGSSDGNNMHAKHEALQKLATFFRQPRGTTETEIENITTAGTEEAPSLLCPVEESSYPSEQEDVMEILPPPELYADSVDDLPSLPTIGVE</sequence>
<reference evidence="4" key="1">
    <citation type="journal article" date="2023" name="Science">
        <title>Genome structures resolve the early diversification of teleost fishes.</title>
        <authorList>
            <person name="Parey E."/>
            <person name="Louis A."/>
            <person name="Montfort J."/>
            <person name="Bouchez O."/>
            <person name="Roques C."/>
            <person name="Iampietro C."/>
            <person name="Lluch J."/>
            <person name="Castinel A."/>
            <person name="Donnadieu C."/>
            <person name="Desvignes T."/>
            <person name="Floi Bucao C."/>
            <person name="Jouanno E."/>
            <person name="Wen M."/>
            <person name="Mejri S."/>
            <person name="Dirks R."/>
            <person name="Jansen H."/>
            <person name="Henkel C."/>
            <person name="Chen W.J."/>
            <person name="Zahm M."/>
            <person name="Cabau C."/>
            <person name="Klopp C."/>
            <person name="Thompson A.W."/>
            <person name="Robinson-Rechavi M."/>
            <person name="Braasch I."/>
            <person name="Lecointre G."/>
            <person name="Bobe J."/>
            <person name="Postlethwait J.H."/>
            <person name="Berthelot C."/>
            <person name="Roest Crollius H."/>
            <person name="Guiguen Y."/>
        </authorList>
    </citation>
    <scope>NUCLEOTIDE SEQUENCE</scope>
    <source>
        <strain evidence="4">Concon-B</strain>
    </source>
</reference>
<feature type="domain" description="Helically-extended SH3" evidence="3">
    <location>
        <begin position="774"/>
        <end position="839"/>
    </location>
</feature>
<feature type="region of interest" description="Disordered" evidence="2">
    <location>
        <begin position="600"/>
        <end position="777"/>
    </location>
</feature>
<dbReference type="OrthoDB" id="5986624at2759"/>
<feature type="region of interest" description="Disordered" evidence="2">
    <location>
        <begin position="371"/>
        <end position="539"/>
    </location>
</feature>
<dbReference type="InterPro" id="IPR036028">
    <property type="entry name" value="SH3-like_dom_sf"/>
</dbReference>
<dbReference type="PANTHER" id="PTHR16830:SF20">
    <property type="entry name" value="SI:CH211-188C16.1-RELATED"/>
    <property type="match status" value="1"/>
</dbReference>
<dbReference type="FunFam" id="2.30.30.40:FF:000307">
    <property type="entry name" value="Predicted protein"/>
    <property type="match status" value="1"/>
</dbReference>
<dbReference type="GO" id="GO:0007229">
    <property type="term" value="P:integrin-mediated signaling pathway"/>
    <property type="evidence" value="ECO:0007669"/>
    <property type="project" value="InterPro"/>
</dbReference>
<dbReference type="Pfam" id="PF14603">
    <property type="entry name" value="hSH3"/>
    <property type="match status" value="1"/>
</dbReference>
<evidence type="ECO:0000313" key="4">
    <source>
        <dbReference type="EMBL" id="KAJ8278994.1"/>
    </source>
</evidence>
<dbReference type="PANTHER" id="PTHR16830">
    <property type="entry name" value="SH2 CONTAINING ADAPTOR PRAM-1 RELATED"/>
    <property type="match status" value="1"/>
</dbReference>
<feature type="compositionally biased region" description="Polar residues" evidence="2">
    <location>
        <begin position="262"/>
        <end position="306"/>
    </location>
</feature>
<organism evidence="4 5">
    <name type="scientific">Conger conger</name>
    <name type="common">Conger eel</name>
    <name type="synonym">Muraena conger</name>
    <dbReference type="NCBI Taxonomy" id="82655"/>
    <lineage>
        <taxon>Eukaryota</taxon>
        <taxon>Metazoa</taxon>
        <taxon>Chordata</taxon>
        <taxon>Craniata</taxon>
        <taxon>Vertebrata</taxon>
        <taxon>Euteleostomi</taxon>
        <taxon>Actinopterygii</taxon>
        <taxon>Neopterygii</taxon>
        <taxon>Teleostei</taxon>
        <taxon>Anguilliformes</taxon>
        <taxon>Congridae</taxon>
        <taxon>Conger</taxon>
    </lineage>
</organism>
<dbReference type="GO" id="GO:0005886">
    <property type="term" value="C:plasma membrane"/>
    <property type="evidence" value="ECO:0007669"/>
    <property type="project" value="InterPro"/>
</dbReference>
<feature type="compositionally biased region" description="Polar residues" evidence="2">
    <location>
        <begin position="422"/>
        <end position="445"/>
    </location>
</feature>
<dbReference type="GO" id="GO:0050852">
    <property type="term" value="P:T cell receptor signaling pathway"/>
    <property type="evidence" value="ECO:0007669"/>
    <property type="project" value="TreeGrafter"/>
</dbReference>
<dbReference type="Gene3D" id="2.30.30.40">
    <property type="entry name" value="SH3 Domains"/>
    <property type="match status" value="1"/>
</dbReference>
<accession>A0A9Q1DRE6</accession>
<keyword evidence="1" id="KW-0597">Phosphoprotein</keyword>
<evidence type="ECO:0000256" key="1">
    <source>
        <dbReference type="ARBA" id="ARBA00022553"/>
    </source>
</evidence>
<comment type="caution">
    <text evidence="4">The sequence shown here is derived from an EMBL/GenBank/DDBJ whole genome shotgun (WGS) entry which is preliminary data.</text>
</comment>
<evidence type="ECO:0000256" key="2">
    <source>
        <dbReference type="SAM" id="MobiDB-lite"/>
    </source>
</evidence>
<feature type="compositionally biased region" description="Basic residues" evidence="2">
    <location>
        <begin position="696"/>
        <end position="708"/>
    </location>
</feature>
<feature type="compositionally biased region" description="Polar residues" evidence="2">
    <location>
        <begin position="858"/>
        <end position="878"/>
    </location>
</feature>
<protein>
    <recommendedName>
        <fullName evidence="3">Helically-extended SH3 domain-containing protein</fullName>
    </recommendedName>
</protein>
<dbReference type="GO" id="GO:0072659">
    <property type="term" value="P:protein localization to plasma membrane"/>
    <property type="evidence" value="ECO:0007669"/>
    <property type="project" value="TreeGrafter"/>
</dbReference>